<organism evidence="3 4">
    <name type="scientific">Kiritimatiella glycovorans</name>
    <dbReference type="NCBI Taxonomy" id="1307763"/>
    <lineage>
        <taxon>Bacteria</taxon>
        <taxon>Pseudomonadati</taxon>
        <taxon>Kiritimatiellota</taxon>
        <taxon>Kiritimatiellia</taxon>
        <taxon>Kiritimatiellales</taxon>
        <taxon>Kiritimatiellaceae</taxon>
        <taxon>Kiritimatiella</taxon>
    </lineage>
</organism>
<dbReference type="InterPro" id="IPR049046">
    <property type="entry name" value="Beta-AFase-like_GH127_middle"/>
</dbReference>
<feature type="domain" description="Non-reducing end beta-L-arabinofuranosidase-like GH127 middle" evidence="2">
    <location>
        <begin position="708"/>
        <end position="799"/>
    </location>
</feature>
<gene>
    <name evidence="3" type="ORF">L21SP4_01215</name>
</gene>
<protein>
    <submittedName>
        <fullName evidence="3">Uncharacterized protein</fullName>
    </submittedName>
</protein>
<evidence type="ECO:0000259" key="1">
    <source>
        <dbReference type="Pfam" id="PF07944"/>
    </source>
</evidence>
<dbReference type="SUPFAM" id="SSF48208">
    <property type="entry name" value="Six-hairpin glycosidases"/>
    <property type="match status" value="1"/>
</dbReference>
<dbReference type="PANTHER" id="PTHR43465:SF2">
    <property type="entry name" value="DUF1680 DOMAIN PROTEIN (AFU_ORTHOLOGUE AFUA_1G08910)"/>
    <property type="match status" value="1"/>
</dbReference>
<dbReference type="InterPro" id="IPR008928">
    <property type="entry name" value="6-hairpin_glycosidase_sf"/>
</dbReference>
<name>A0A0G3EDQ3_9BACT</name>
<evidence type="ECO:0000313" key="3">
    <source>
        <dbReference type="EMBL" id="AKJ64463.1"/>
    </source>
</evidence>
<dbReference type="SUPFAM" id="SSF49899">
    <property type="entry name" value="Concanavalin A-like lectins/glucanases"/>
    <property type="match status" value="1"/>
</dbReference>
<dbReference type="Pfam" id="PF13385">
    <property type="entry name" value="Laminin_G_3"/>
    <property type="match status" value="1"/>
</dbReference>
<dbReference type="InterPro" id="IPR049174">
    <property type="entry name" value="Beta-AFase-like"/>
</dbReference>
<dbReference type="PANTHER" id="PTHR43465">
    <property type="entry name" value="DUF1680 DOMAIN PROTEIN (AFU_ORTHOLOGUE AFUA_1G08910)"/>
    <property type="match status" value="1"/>
</dbReference>
<dbReference type="OrthoDB" id="9757939at2"/>
<dbReference type="Proteomes" id="UP000035268">
    <property type="component" value="Chromosome"/>
</dbReference>
<dbReference type="RefSeq" id="WP_160300704.1">
    <property type="nucleotide sequence ID" value="NZ_CP010904.1"/>
</dbReference>
<dbReference type="InterPro" id="IPR013320">
    <property type="entry name" value="ConA-like_dom_sf"/>
</dbReference>
<dbReference type="Gene3D" id="2.60.120.200">
    <property type="match status" value="1"/>
</dbReference>
<dbReference type="GO" id="GO:0005975">
    <property type="term" value="P:carbohydrate metabolic process"/>
    <property type="evidence" value="ECO:0007669"/>
    <property type="project" value="InterPro"/>
</dbReference>
<dbReference type="KEGG" id="vbl:L21SP4_01215"/>
<dbReference type="Pfam" id="PF20736">
    <property type="entry name" value="Glyco_hydro127M"/>
    <property type="match status" value="1"/>
</dbReference>
<sequence length="927" mass="104164">MSQLYVPVVIMLSLLPMITPLRAAVTPYAMDERTAALYHFDAVEGRELQDSSPAANHLLIPEGGDILTEGPPGLGSALITGGDRRIERGGETANLKEFDTTSFTIEAWVRLDRPRPGLQGLVRIDDGGGPNEIRDSLVQFIYNGREGELQLGFMKEPEGVYHVVRSPHLDLAGQGWVHLAVTYHEGEVRFFADPARRRDYIPSRAGSPLGSPVRAPRIRGLHADGRGQIGIGGFANIGAFNGAIDEVRWSNGVRDQFNLMEGEPQDEEATFRATASAKSSAPAEFDLQVYEAYAPQTPPPEPRFRALPFGAVQPSGWLRAQINRDVEQGAFAWFDQLSWTVQNDAFGTRGDNPEKQGHYGVYWDGAHEGYWTDARVRMAYLSDNTAARAKADRWVEHILETQDEDGYLGIYPPGRRYARALSGEMPTKAWMNMGLIAYAQATGREDVLGAVEREANLTMRSYTPEHRYYSPIPKYGRRAGITHGLLYGEIMELLWKATGEEVYRNYGHFYYDDYNTLTNAQLVGTDMQVHHLLDEDLDFQGHGVHTAEHLRFPLWAWYWTGDPVYRDAFDAALRKLERHGSVSGSLCGDEDIGGRHARSDFAYEFCTTTELMISLLYAAEKTGDPAYADRAETAFFNAAHGARLPDGTAHSYLTPDNRLSINTVPHHTHDKYKYSPSHFPPCCTLMLFRIAPYYVQHMWMATENKPGVAAVAYGPSRLATEIDGVHVEIEEETGYPFTNRALIRVTPERPHSFDLWLRKPGWCPEIRFDTDAEVELIDGYYRLHRKWMPGDEVALKFEMPIRAVESVDGLTALAHGALVYAFKIPEKAIPVKTWGESGLHDYHFEPAYFHHRWNGYCFDRNLGPAFGFEVERDEAADLNDPWTSVPVRLRGKLLVGFGHVHDEVTLVPMGSTVLRRTTLPVGQLNEQ</sequence>
<dbReference type="EMBL" id="CP010904">
    <property type="protein sequence ID" value="AKJ64463.1"/>
    <property type="molecule type" value="Genomic_DNA"/>
</dbReference>
<evidence type="ECO:0000259" key="2">
    <source>
        <dbReference type="Pfam" id="PF20736"/>
    </source>
</evidence>
<dbReference type="STRING" id="1307763.L21SP4_01215"/>
<feature type="domain" description="Non-reducing end beta-L-arabinofuranosidase-like GH127 catalytic" evidence="1">
    <location>
        <begin position="323"/>
        <end position="694"/>
    </location>
</feature>
<dbReference type="AlphaFoldDB" id="A0A0G3EDQ3"/>
<reference evidence="4" key="1">
    <citation type="submission" date="2015-02" db="EMBL/GenBank/DDBJ databases">
        <title>Description and complete genome sequence of the first cultured representative of the subdivision 5 of the Verrucomicrobia phylum.</title>
        <authorList>
            <person name="Spring S."/>
            <person name="Bunk B."/>
            <person name="Sproer C."/>
            <person name="Klenk H.-P."/>
        </authorList>
    </citation>
    <scope>NUCLEOTIDE SEQUENCE [LARGE SCALE GENOMIC DNA]</scope>
    <source>
        <strain evidence="4">L21-Fru-AB</strain>
    </source>
</reference>
<dbReference type="InterPro" id="IPR012878">
    <property type="entry name" value="Beta-AFase-like_GH127_cat"/>
</dbReference>
<accession>A0A0G3EDQ3</accession>
<reference evidence="3 4" key="2">
    <citation type="journal article" date="2016" name="ISME J.">
        <title>Characterization of the first cultured representative of Verrucomicrobia subdivision 5 indicates the proposal of a novel phylum.</title>
        <authorList>
            <person name="Spring S."/>
            <person name="Bunk B."/>
            <person name="Sproer C."/>
            <person name="Schumann P."/>
            <person name="Rohde M."/>
            <person name="Tindall B.J."/>
            <person name="Klenk H.P."/>
        </authorList>
    </citation>
    <scope>NUCLEOTIDE SEQUENCE [LARGE SCALE GENOMIC DNA]</scope>
    <source>
        <strain evidence="3 4">L21-Fru-AB</strain>
    </source>
</reference>
<keyword evidence="4" id="KW-1185">Reference proteome</keyword>
<proteinExistence type="predicted"/>
<dbReference type="Pfam" id="PF07944">
    <property type="entry name" value="Beta-AFase-like_GH127_cat"/>
    <property type="match status" value="1"/>
</dbReference>
<evidence type="ECO:0000313" key="4">
    <source>
        <dbReference type="Proteomes" id="UP000035268"/>
    </source>
</evidence>